<dbReference type="InterPro" id="IPR020568">
    <property type="entry name" value="Ribosomal_Su5_D2-typ_SF"/>
</dbReference>
<evidence type="ECO:0000256" key="7">
    <source>
        <dbReference type="ARBA" id="ARBA00022840"/>
    </source>
</evidence>
<dbReference type="SUPFAM" id="SSF54211">
    <property type="entry name" value="Ribosomal protein S5 domain 2-like"/>
    <property type="match status" value="1"/>
</dbReference>
<comment type="pathway">
    <text evidence="9">Isoprenoid biosynthesis; isopentenyl diphosphate biosynthesis via DXP pathway; isopentenyl diphosphate from 1-deoxy-D-xylulose 5-phosphate: step 3/6.</text>
</comment>
<protein>
    <recommendedName>
        <fullName evidence="3 9">4-diphosphocytidyl-2-C-methyl-D-erythritol kinase</fullName>
        <shortName evidence="9">CMK</shortName>
        <ecNumber evidence="2 9">2.7.1.148</ecNumber>
    </recommendedName>
    <alternativeName>
        <fullName evidence="8 9">4-(cytidine-5'-diphospho)-2-C-methyl-D-erythritol kinase</fullName>
    </alternativeName>
</protein>
<proteinExistence type="inferred from homology"/>
<name>A0A7J9UTX1_9MICO</name>
<dbReference type="OrthoDB" id="3173073at2"/>
<organism evidence="12 13">
    <name type="scientific">Georgenia ruanii</name>
    <dbReference type="NCBI Taxonomy" id="348442"/>
    <lineage>
        <taxon>Bacteria</taxon>
        <taxon>Bacillati</taxon>
        <taxon>Actinomycetota</taxon>
        <taxon>Actinomycetes</taxon>
        <taxon>Micrococcales</taxon>
        <taxon>Bogoriellaceae</taxon>
        <taxon>Georgenia</taxon>
    </lineage>
</organism>
<dbReference type="PANTHER" id="PTHR43527:SF2">
    <property type="entry name" value="4-DIPHOSPHOCYTIDYL-2-C-METHYL-D-ERYTHRITOL KINASE, CHLOROPLASTIC"/>
    <property type="match status" value="1"/>
</dbReference>
<dbReference type="GO" id="GO:0016114">
    <property type="term" value="P:terpenoid biosynthetic process"/>
    <property type="evidence" value="ECO:0007669"/>
    <property type="project" value="UniProtKB-UniRule"/>
</dbReference>
<keyword evidence="6 9" id="KW-0418">Kinase</keyword>
<evidence type="ECO:0000256" key="4">
    <source>
        <dbReference type="ARBA" id="ARBA00022679"/>
    </source>
</evidence>
<dbReference type="EMBL" id="WHPD01001152">
    <property type="protein sequence ID" value="MPV88067.1"/>
    <property type="molecule type" value="Genomic_DNA"/>
</dbReference>
<dbReference type="Pfam" id="PF00288">
    <property type="entry name" value="GHMP_kinases_N"/>
    <property type="match status" value="1"/>
</dbReference>
<evidence type="ECO:0000313" key="13">
    <source>
        <dbReference type="Proteomes" id="UP000429644"/>
    </source>
</evidence>
<keyword evidence="9" id="KW-0414">Isoprene biosynthesis</keyword>
<evidence type="ECO:0000256" key="3">
    <source>
        <dbReference type="ARBA" id="ARBA00017473"/>
    </source>
</evidence>
<dbReference type="Proteomes" id="UP000429644">
    <property type="component" value="Unassembled WGS sequence"/>
</dbReference>
<evidence type="ECO:0000313" key="12">
    <source>
        <dbReference type="EMBL" id="MPV88067.1"/>
    </source>
</evidence>
<dbReference type="HAMAP" id="MF_00061">
    <property type="entry name" value="IspE"/>
    <property type="match status" value="1"/>
</dbReference>
<dbReference type="PIRSF" id="PIRSF010376">
    <property type="entry name" value="IspE"/>
    <property type="match status" value="1"/>
</dbReference>
<dbReference type="InterPro" id="IPR014721">
    <property type="entry name" value="Ribsml_uS5_D2-typ_fold_subgr"/>
</dbReference>
<dbReference type="AlphaFoldDB" id="A0A7J9UTX1"/>
<feature type="binding site" evidence="9">
    <location>
        <begin position="96"/>
        <end position="106"/>
    </location>
    <ligand>
        <name>ATP</name>
        <dbReference type="ChEBI" id="CHEBI:30616"/>
    </ligand>
</feature>
<gene>
    <name evidence="9" type="primary">ispE</name>
    <name evidence="12" type="ORF">GB882_05255</name>
</gene>
<dbReference type="NCBIfam" id="TIGR00154">
    <property type="entry name" value="ispE"/>
    <property type="match status" value="1"/>
</dbReference>
<sequence>MTPKVQVRAPGKINLALHVGPPRPDGYHPLATLFQAVSLYEDVVAEAADGVTLTIRGRGADLPTDASNLAVRAAQLLRETSGVDRGVALTLTKEVPVAGGMAGGSADAAATLLACDQLWGTGLGREELAELAAELGADVPFALTGLSAMGTGRGDLLTPVMSRGTYHWVLAVQGEGLSTPAVFRAFDAMHGLSADGAARAGGVAAADDAGSAGAGSAGGAEAPRVDPALLSALLSADPLVLARHLTNDLQEPALELRPELGDVLAAADRAGALAAVVSGSGPTVAALALDAPHAASVAGVMRAAEVAAEILTVTGPVPGARVLERVHARR</sequence>
<keyword evidence="7 9" id="KW-0067">ATP-binding</keyword>
<comment type="function">
    <text evidence="9">Catalyzes the phosphorylation of the position 2 hydroxy group of 4-diphosphocytidyl-2C-methyl-D-erythritol.</text>
</comment>
<dbReference type="InterPro" id="IPR006204">
    <property type="entry name" value="GHMP_kinase_N_dom"/>
</dbReference>
<evidence type="ECO:0000259" key="10">
    <source>
        <dbReference type="Pfam" id="PF00288"/>
    </source>
</evidence>
<dbReference type="InterPro" id="IPR013750">
    <property type="entry name" value="GHMP_kinase_C_dom"/>
</dbReference>
<dbReference type="UniPathway" id="UPA00056">
    <property type="reaction ID" value="UER00094"/>
</dbReference>
<evidence type="ECO:0000256" key="8">
    <source>
        <dbReference type="ARBA" id="ARBA00032554"/>
    </source>
</evidence>
<evidence type="ECO:0000256" key="1">
    <source>
        <dbReference type="ARBA" id="ARBA00009684"/>
    </source>
</evidence>
<dbReference type="PANTHER" id="PTHR43527">
    <property type="entry name" value="4-DIPHOSPHOCYTIDYL-2-C-METHYL-D-ERYTHRITOL KINASE, CHLOROPLASTIC"/>
    <property type="match status" value="1"/>
</dbReference>
<dbReference type="Pfam" id="PF08544">
    <property type="entry name" value="GHMP_kinases_C"/>
    <property type="match status" value="1"/>
</dbReference>
<accession>A0A7J9UTX1</accession>
<evidence type="ECO:0000256" key="5">
    <source>
        <dbReference type="ARBA" id="ARBA00022741"/>
    </source>
</evidence>
<dbReference type="Gene3D" id="3.30.70.890">
    <property type="entry name" value="GHMP kinase, C-terminal domain"/>
    <property type="match status" value="1"/>
</dbReference>
<keyword evidence="5 9" id="KW-0547">Nucleotide-binding</keyword>
<dbReference type="EC" id="2.7.1.148" evidence="2 9"/>
<keyword evidence="4 9" id="KW-0808">Transferase</keyword>
<feature type="domain" description="GHMP kinase C-terminal" evidence="11">
    <location>
        <begin position="230"/>
        <end position="303"/>
    </location>
</feature>
<evidence type="ECO:0000256" key="9">
    <source>
        <dbReference type="HAMAP-Rule" id="MF_00061"/>
    </source>
</evidence>
<dbReference type="NCBIfam" id="NF002870">
    <property type="entry name" value="PRK03188.1"/>
    <property type="match status" value="1"/>
</dbReference>
<feature type="active site" evidence="9">
    <location>
        <position position="138"/>
    </location>
</feature>
<dbReference type="InterPro" id="IPR036554">
    <property type="entry name" value="GHMP_kinase_C_sf"/>
</dbReference>
<feature type="active site" evidence="9">
    <location>
        <position position="12"/>
    </location>
</feature>
<comment type="similarity">
    <text evidence="1 9">Belongs to the GHMP kinase family. IspE subfamily.</text>
</comment>
<evidence type="ECO:0000256" key="2">
    <source>
        <dbReference type="ARBA" id="ARBA00012052"/>
    </source>
</evidence>
<evidence type="ECO:0000259" key="11">
    <source>
        <dbReference type="Pfam" id="PF08544"/>
    </source>
</evidence>
<comment type="caution">
    <text evidence="12">The sequence shown here is derived from an EMBL/GenBank/DDBJ whole genome shotgun (WGS) entry which is preliminary data.</text>
</comment>
<reference evidence="12 13" key="1">
    <citation type="submission" date="2019-10" db="EMBL/GenBank/DDBJ databases">
        <title>Georgenia wutianyii sp. nov. and Georgenia yuyongxinii sp. nov. isolated from plateau pika (Ochotona curzoniae) in the Qinghai-Tibet plateau of China.</title>
        <authorList>
            <person name="Tian Z."/>
        </authorList>
    </citation>
    <scope>NUCLEOTIDE SEQUENCE [LARGE SCALE GENOMIC DNA]</scope>
    <source>
        <strain evidence="12 13">JCM 15130</strain>
    </source>
</reference>
<dbReference type="InterPro" id="IPR004424">
    <property type="entry name" value="IspE"/>
</dbReference>
<keyword evidence="13" id="KW-1185">Reference proteome</keyword>
<dbReference type="GO" id="GO:0050515">
    <property type="term" value="F:4-(cytidine 5'-diphospho)-2-C-methyl-D-erythritol kinase activity"/>
    <property type="evidence" value="ECO:0007669"/>
    <property type="project" value="UniProtKB-UniRule"/>
</dbReference>
<dbReference type="GO" id="GO:0019288">
    <property type="term" value="P:isopentenyl diphosphate biosynthetic process, methylerythritol 4-phosphate pathway"/>
    <property type="evidence" value="ECO:0007669"/>
    <property type="project" value="UniProtKB-UniRule"/>
</dbReference>
<evidence type="ECO:0000256" key="6">
    <source>
        <dbReference type="ARBA" id="ARBA00022777"/>
    </source>
</evidence>
<dbReference type="SUPFAM" id="SSF55060">
    <property type="entry name" value="GHMP Kinase, C-terminal domain"/>
    <property type="match status" value="1"/>
</dbReference>
<dbReference type="GO" id="GO:0005524">
    <property type="term" value="F:ATP binding"/>
    <property type="evidence" value="ECO:0007669"/>
    <property type="project" value="UniProtKB-UniRule"/>
</dbReference>
<dbReference type="Gene3D" id="3.30.230.10">
    <property type="match status" value="1"/>
</dbReference>
<dbReference type="RefSeq" id="WP_152230712.1">
    <property type="nucleotide sequence ID" value="NZ_BAAAOT010000003.1"/>
</dbReference>
<feature type="domain" description="GHMP kinase N-terminal" evidence="10">
    <location>
        <begin position="68"/>
        <end position="145"/>
    </location>
</feature>
<comment type="catalytic activity">
    <reaction evidence="9">
        <text>4-CDP-2-C-methyl-D-erythritol + ATP = 4-CDP-2-C-methyl-D-erythritol 2-phosphate + ADP + H(+)</text>
        <dbReference type="Rhea" id="RHEA:18437"/>
        <dbReference type="ChEBI" id="CHEBI:15378"/>
        <dbReference type="ChEBI" id="CHEBI:30616"/>
        <dbReference type="ChEBI" id="CHEBI:57823"/>
        <dbReference type="ChEBI" id="CHEBI:57919"/>
        <dbReference type="ChEBI" id="CHEBI:456216"/>
        <dbReference type="EC" id="2.7.1.148"/>
    </reaction>
</comment>